<evidence type="ECO:0000256" key="1">
    <source>
        <dbReference type="SAM" id="Coils"/>
    </source>
</evidence>
<sequence length="112" mass="12833">MESSITELCRQVTKRRGYAKLKMLQVNPEVSLICALEENNLDIEDSLEDLEEDEELESELELELLSLLLELLLDDEEEDALFCPISTVRVSFLTLLLELELDDELVAEFDVA</sequence>
<name>A0A915KAC7_ROMCU</name>
<evidence type="ECO:0000313" key="2">
    <source>
        <dbReference type="Proteomes" id="UP000887565"/>
    </source>
</evidence>
<keyword evidence="1" id="KW-0175">Coiled coil</keyword>
<protein>
    <submittedName>
        <fullName evidence="3">Uncharacterized protein</fullName>
    </submittedName>
</protein>
<dbReference type="AlphaFoldDB" id="A0A915KAC7"/>
<evidence type="ECO:0000313" key="3">
    <source>
        <dbReference type="WBParaSite" id="nRc.2.0.1.t35315-RA"/>
    </source>
</evidence>
<reference evidence="3" key="1">
    <citation type="submission" date="2022-11" db="UniProtKB">
        <authorList>
            <consortium name="WormBaseParasite"/>
        </authorList>
    </citation>
    <scope>IDENTIFICATION</scope>
</reference>
<dbReference type="WBParaSite" id="nRc.2.0.1.t35315-RA">
    <property type="protein sequence ID" value="nRc.2.0.1.t35315-RA"/>
    <property type="gene ID" value="nRc.2.0.1.g35315"/>
</dbReference>
<keyword evidence="2" id="KW-1185">Reference proteome</keyword>
<dbReference type="Proteomes" id="UP000887565">
    <property type="component" value="Unplaced"/>
</dbReference>
<accession>A0A915KAC7</accession>
<feature type="coiled-coil region" evidence="1">
    <location>
        <begin position="36"/>
        <end position="63"/>
    </location>
</feature>
<organism evidence="2 3">
    <name type="scientific">Romanomermis culicivorax</name>
    <name type="common">Nematode worm</name>
    <dbReference type="NCBI Taxonomy" id="13658"/>
    <lineage>
        <taxon>Eukaryota</taxon>
        <taxon>Metazoa</taxon>
        <taxon>Ecdysozoa</taxon>
        <taxon>Nematoda</taxon>
        <taxon>Enoplea</taxon>
        <taxon>Dorylaimia</taxon>
        <taxon>Mermithida</taxon>
        <taxon>Mermithoidea</taxon>
        <taxon>Mermithidae</taxon>
        <taxon>Romanomermis</taxon>
    </lineage>
</organism>
<proteinExistence type="predicted"/>